<dbReference type="PROSITE" id="PS51257">
    <property type="entry name" value="PROKAR_LIPOPROTEIN"/>
    <property type="match status" value="1"/>
</dbReference>
<dbReference type="PANTHER" id="PTHR35535">
    <property type="entry name" value="HEAT SHOCK PROTEIN HSLJ"/>
    <property type="match status" value="1"/>
</dbReference>
<dbReference type="OrthoDB" id="7871744at2"/>
<dbReference type="PANTHER" id="PTHR35535:SF1">
    <property type="entry name" value="HEAT SHOCK PROTEIN HSLJ"/>
    <property type="match status" value="1"/>
</dbReference>
<dbReference type="InterPro" id="IPR005184">
    <property type="entry name" value="DUF306_Meta_HslJ"/>
</dbReference>
<name>A0A1X7LMU6_9BURK</name>
<dbReference type="AlphaFoldDB" id="A0A1X7LMU6"/>
<organism evidence="4 5">
    <name type="scientific">Paraburkholderia susongensis</name>
    <dbReference type="NCBI Taxonomy" id="1515439"/>
    <lineage>
        <taxon>Bacteria</taxon>
        <taxon>Pseudomonadati</taxon>
        <taxon>Pseudomonadota</taxon>
        <taxon>Betaproteobacteria</taxon>
        <taxon>Burkholderiales</taxon>
        <taxon>Burkholderiaceae</taxon>
        <taxon>Paraburkholderia</taxon>
    </lineage>
</organism>
<evidence type="ECO:0000313" key="5">
    <source>
        <dbReference type="Proteomes" id="UP000193228"/>
    </source>
</evidence>
<evidence type="ECO:0000259" key="3">
    <source>
        <dbReference type="Pfam" id="PF14302"/>
    </source>
</evidence>
<evidence type="ECO:0000313" key="4">
    <source>
        <dbReference type="EMBL" id="SMG55000.1"/>
    </source>
</evidence>
<feature type="domain" description="DUF306" evidence="2">
    <location>
        <begin position="51"/>
        <end position="161"/>
    </location>
</feature>
<evidence type="ECO:0000256" key="1">
    <source>
        <dbReference type="SAM" id="SignalP"/>
    </source>
</evidence>
<dbReference type="Pfam" id="PF03724">
    <property type="entry name" value="META"/>
    <property type="match status" value="1"/>
</dbReference>
<dbReference type="Pfam" id="PF14302">
    <property type="entry name" value="DUF4377"/>
    <property type="match status" value="1"/>
</dbReference>
<accession>A0A1X7LMU6</accession>
<dbReference type="Proteomes" id="UP000193228">
    <property type="component" value="Unassembled WGS sequence"/>
</dbReference>
<dbReference type="InterPro" id="IPR053147">
    <property type="entry name" value="Hsp_HslJ-like"/>
</dbReference>
<protein>
    <submittedName>
        <fullName evidence="4">Heat shock protein HslJ</fullName>
    </submittedName>
</protein>
<sequence>MKYRTLLLPLALAACAHTPDATSPASSSAASTTATASAAPTSGAGLLSQYHWQLNNAIDSKGTRIDALFVRPDQPVQLDFSANRLNVVNSCNNMGAGYSINKGRMQIGPMVSTMMACPDPSLTALDDAIARRLRGSVSVNLLARGNAPSLQLVTDSGDTLSFTGVPTAETRFGGPGTTAFLEVAAQTVPCNHPLIPGKQCLLVRERHFDEHGLATGTPGEWQPLNQDIEGYTHTPGIRNVLRVKRYTVKNPPADGSSVAYVLDLVVESEKVGQ</sequence>
<dbReference type="Gene3D" id="2.40.128.270">
    <property type="match status" value="1"/>
</dbReference>
<keyword evidence="4" id="KW-0346">Stress response</keyword>
<feature type="chain" id="PRO_5013185915" evidence="1">
    <location>
        <begin position="22"/>
        <end position="273"/>
    </location>
</feature>
<reference evidence="5" key="1">
    <citation type="submission" date="2017-04" db="EMBL/GenBank/DDBJ databases">
        <authorList>
            <person name="Varghese N."/>
            <person name="Submissions S."/>
        </authorList>
    </citation>
    <scope>NUCLEOTIDE SEQUENCE [LARGE SCALE GENOMIC DNA]</scope>
    <source>
        <strain evidence="5">LMG 29540</strain>
    </source>
</reference>
<gene>
    <name evidence="4" type="ORF">SAMN06265784_10784</name>
</gene>
<evidence type="ECO:0000259" key="2">
    <source>
        <dbReference type="Pfam" id="PF03724"/>
    </source>
</evidence>
<dbReference type="EMBL" id="FXAT01000007">
    <property type="protein sequence ID" value="SMG55000.1"/>
    <property type="molecule type" value="Genomic_DNA"/>
</dbReference>
<feature type="domain" description="DUF4377" evidence="3">
    <location>
        <begin position="182"/>
        <end position="267"/>
    </location>
</feature>
<feature type="signal peptide" evidence="1">
    <location>
        <begin position="1"/>
        <end position="21"/>
    </location>
</feature>
<dbReference type="InterPro" id="IPR025485">
    <property type="entry name" value="DUF4377"/>
</dbReference>
<proteinExistence type="predicted"/>
<dbReference type="STRING" id="1515439.SAMN06265784_10784"/>
<dbReference type="InterPro" id="IPR038670">
    <property type="entry name" value="HslJ-like_sf"/>
</dbReference>
<keyword evidence="1" id="KW-0732">Signal</keyword>
<dbReference type="RefSeq" id="WP_085486687.1">
    <property type="nucleotide sequence ID" value="NZ_FXAT01000007.1"/>
</dbReference>
<keyword evidence="5" id="KW-1185">Reference proteome</keyword>